<proteinExistence type="predicted"/>
<reference evidence="1" key="1">
    <citation type="submission" date="2020-04" db="EMBL/GenBank/DDBJ databases">
        <authorList>
            <person name="Zhang T."/>
        </authorList>
    </citation>
    <scope>NUCLEOTIDE SEQUENCE</scope>
    <source>
        <strain evidence="1">HKST-UBA01</strain>
    </source>
</reference>
<dbReference type="EMBL" id="JAGQHR010000855">
    <property type="protein sequence ID" value="MCA9729820.1"/>
    <property type="molecule type" value="Genomic_DNA"/>
</dbReference>
<dbReference type="AlphaFoldDB" id="A0A956RR93"/>
<evidence type="ECO:0000313" key="1">
    <source>
        <dbReference type="EMBL" id="MCA9729820.1"/>
    </source>
</evidence>
<name>A0A956RR93_UNCEI</name>
<dbReference type="Proteomes" id="UP000697710">
    <property type="component" value="Unassembled WGS sequence"/>
</dbReference>
<evidence type="ECO:0000313" key="2">
    <source>
        <dbReference type="Proteomes" id="UP000697710"/>
    </source>
</evidence>
<gene>
    <name evidence="1" type="ORF">KC729_19205</name>
</gene>
<protein>
    <submittedName>
        <fullName evidence="1">Uncharacterized protein</fullName>
    </submittedName>
</protein>
<sequence length="477" mass="49444">MIHAPFVRLRLPRSLSGMLLLGAIAIVLSGSPASARVVEGMVALATGAAIDTSTVSALNTPFTDGNGKVQFVGSLADGQRFVWWDSGPVFLSGQALPLVLTGGESTMGASDTGEFIYSPSADGEDAVYTNGGLLLAGTQEIPPLPGRYSTFNSRPAMLPDGTCYWIGGSANTPTGSSSNRHLLKATDPTDPLSISVVLSGGDVIDGKTINPAASNFDFFISDDGLHHIHVLDMQVTPNEHVYLDGVFVAQEGGPTGDGDNWQAFDIVGVNNTGNYIFTGDTDGAAATDEFVAYNGVIGAREGDTIDGVFLASGFALRAAAINDLNQVAHLWGSGTNEHLFLGDGNDLAGSIDLLAVGDSVDVDGGGPDWVITDFNASGTLGPGLDLAEDGVVWVEVDADDLSDATSHELILGVRYGPSSSAPLAESVVRLHLDVTGPNPFTDAARLLCRLEDAGAIRLALFDASGRQIRTLWNGPAA</sequence>
<feature type="non-terminal residue" evidence="1">
    <location>
        <position position="477"/>
    </location>
</feature>
<accession>A0A956RR93</accession>
<comment type="caution">
    <text evidence="1">The sequence shown here is derived from an EMBL/GenBank/DDBJ whole genome shotgun (WGS) entry which is preliminary data.</text>
</comment>
<organism evidence="1 2">
    <name type="scientific">Eiseniibacteriota bacterium</name>
    <dbReference type="NCBI Taxonomy" id="2212470"/>
    <lineage>
        <taxon>Bacteria</taxon>
        <taxon>Candidatus Eiseniibacteriota</taxon>
    </lineage>
</organism>
<reference evidence="1" key="2">
    <citation type="journal article" date="2021" name="Microbiome">
        <title>Successional dynamics and alternative stable states in a saline activated sludge microbial community over 9 years.</title>
        <authorList>
            <person name="Wang Y."/>
            <person name="Ye J."/>
            <person name="Ju F."/>
            <person name="Liu L."/>
            <person name="Boyd J.A."/>
            <person name="Deng Y."/>
            <person name="Parks D.H."/>
            <person name="Jiang X."/>
            <person name="Yin X."/>
            <person name="Woodcroft B.J."/>
            <person name="Tyson G.W."/>
            <person name="Hugenholtz P."/>
            <person name="Polz M.F."/>
            <person name="Zhang T."/>
        </authorList>
    </citation>
    <scope>NUCLEOTIDE SEQUENCE</scope>
    <source>
        <strain evidence="1">HKST-UBA01</strain>
    </source>
</reference>